<reference evidence="3" key="1">
    <citation type="submission" date="2018-07" db="EMBL/GenBank/DDBJ databases">
        <authorList>
            <person name="Liu B.-T."/>
            <person name="Du Z."/>
        </authorList>
    </citation>
    <scope>NUCLEOTIDE SEQUENCE [LARGE SCALE GENOMIC DNA]</scope>
    <source>
        <strain evidence="3">XYN52</strain>
    </source>
</reference>
<dbReference type="Proteomes" id="UP000253759">
    <property type="component" value="Unassembled WGS sequence"/>
</dbReference>
<keyword evidence="3" id="KW-1185">Reference proteome</keyword>
<evidence type="ECO:0000256" key="1">
    <source>
        <dbReference type="SAM" id="MobiDB-lite"/>
    </source>
</evidence>
<evidence type="ECO:0000313" key="2">
    <source>
        <dbReference type="EMBL" id="RDE09036.1"/>
    </source>
</evidence>
<evidence type="ECO:0000313" key="3">
    <source>
        <dbReference type="Proteomes" id="UP000253759"/>
    </source>
</evidence>
<protein>
    <submittedName>
        <fullName evidence="2">DUF2934 domain-containing protein</fullName>
    </submittedName>
</protein>
<dbReference type="AlphaFoldDB" id="A0A369W2Z1"/>
<proteinExistence type="predicted"/>
<dbReference type="EMBL" id="QQNH01000009">
    <property type="protein sequence ID" value="RDE09036.1"/>
    <property type="molecule type" value="Genomic_DNA"/>
</dbReference>
<gene>
    <name evidence="2" type="ORF">DVH29_08760</name>
</gene>
<sequence>MAYPQEQEIQRRAYEIWMAAGCPEGHDQEHWYRALEELGDPDRPGTPGSASGGMEGEPGERFSGGPLEGDGGLSGKRNKIATNIGDN</sequence>
<dbReference type="OrthoDB" id="9811127at2"/>
<comment type="caution">
    <text evidence="2">The sequence shown here is derived from an EMBL/GenBank/DDBJ whole genome shotgun (WGS) entry which is preliminary data.</text>
</comment>
<dbReference type="InterPro" id="IPR021327">
    <property type="entry name" value="DUF2934"/>
</dbReference>
<dbReference type="RefSeq" id="WP_114645801.1">
    <property type="nucleotide sequence ID" value="NZ_QQNH01000009.1"/>
</dbReference>
<organism evidence="2 3">
    <name type="scientific">Pelagibacterium lacus</name>
    <dbReference type="NCBI Taxonomy" id="2282655"/>
    <lineage>
        <taxon>Bacteria</taxon>
        <taxon>Pseudomonadati</taxon>
        <taxon>Pseudomonadota</taxon>
        <taxon>Alphaproteobacteria</taxon>
        <taxon>Hyphomicrobiales</taxon>
        <taxon>Devosiaceae</taxon>
        <taxon>Pelagibacterium</taxon>
    </lineage>
</organism>
<feature type="region of interest" description="Disordered" evidence="1">
    <location>
        <begin position="37"/>
        <end position="87"/>
    </location>
</feature>
<name>A0A369W2Z1_9HYPH</name>
<dbReference type="Pfam" id="PF11154">
    <property type="entry name" value="DUF2934"/>
    <property type="match status" value="1"/>
</dbReference>
<accession>A0A369W2Z1</accession>